<sequence>MSSVQCHTVDSRQKGILSFENLHFKKCISLYYLLALLPLFVFAKMTRCCWDMRHLAQVRRGTALDIPSRYTVKHSHEIFGQSTVVDPRTCEYSNVKLRKSLARRTPKPLHRKVSGPC</sequence>
<evidence type="ECO:0000313" key="3">
    <source>
        <dbReference type="Proteomes" id="UP000054630"/>
    </source>
</evidence>
<gene>
    <name evidence="2" type="ORF">T07_1589</name>
</gene>
<comment type="caution">
    <text evidence="2">The sequence shown here is derived from an EMBL/GenBank/DDBJ whole genome shotgun (WGS) entry which is preliminary data.</text>
</comment>
<dbReference type="AlphaFoldDB" id="A0A0V0RZ04"/>
<keyword evidence="1" id="KW-1133">Transmembrane helix</keyword>
<name>A0A0V0RZ04_9BILA</name>
<dbReference type="Proteomes" id="UP000054630">
    <property type="component" value="Unassembled WGS sequence"/>
</dbReference>
<accession>A0A0V0RZ04</accession>
<proteinExistence type="predicted"/>
<dbReference type="EMBL" id="JYDL01000059">
    <property type="protein sequence ID" value="KRX19461.1"/>
    <property type="molecule type" value="Genomic_DNA"/>
</dbReference>
<feature type="transmembrane region" description="Helical" evidence="1">
    <location>
        <begin position="30"/>
        <end position="50"/>
    </location>
</feature>
<organism evidence="2 3">
    <name type="scientific">Trichinella nelsoni</name>
    <dbReference type="NCBI Taxonomy" id="6336"/>
    <lineage>
        <taxon>Eukaryota</taxon>
        <taxon>Metazoa</taxon>
        <taxon>Ecdysozoa</taxon>
        <taxon>Nematoda</taxon>
        <taxon>Enoplea</taxon>
        <taxon>Dorylaimia</taxon>
        <taxon>Trichinellida</taxon>
        <taxon>Trichinellidae</taxon>
        <taxon>Trichinella</taxon>
    </lineage>
</organism>
<reference evidence="2 3" key="1">
    <citation type="submission" date="2015-01" db="EMBL/GenBank/DDBJ databases">
        <title>Evolution of Trichinella species and genotypes.</title>
        <authorList>
            <person name="Korhonen P.K."/>
            <person name="Edoardo P."/>
            <person name="Giuseppe L.R."/>
            <person name="Gasser R.B."/>
        </authorList>
    </citation>
    <scope>NUCLEOTIDE SEQUENCE [LARGE SCALE GENOMIC DNA]</scope>
    <source>
        <strain evidence="2">ISS37</strain>
    </source>
</reference>
<keyword evidence="1" id="KW-0472">Membrane</keyword>
<keyword evidence="1" id="KW-0812">Transmembrane</keyword>
<evidence type="ECO:0000256" key="1">
    <source>
        <dbReference type="SAM" id="Phobius"/>
    </source>
</evidence>
<dbReference type="OrthoDB" id="5931771at2759"/>
<keyword evidence="3" id="KW-1185">Reference proteome</keyword>
<protein>
    <submittedName>
        <fullName evidence="2">Uncharacterized protein</fullName>
    </submittedName>
</protein>
<evidence type="ECO:0000313" key="2">
    <source>
        <dbReference type="EMBL" id="KRX19461.1"/>
    </source>
</evidence>